<feature type="site" description="Transition state stabilizer" evidence="7">
    <location>
        <position position="31"/>
    </location>
</feature>
<dbReference type="EMBL" id="CP059733">
    <property type="protein sequence ID" value="WDE06390.1"/>
    <property type="molecule type" value="Genomic_DNA"/>
</dbReference>
<evidence type="ECO:0000256" key="7">
    <source>
        <dbReference type="HAMAP-Rule" id="MF_00108"/>
    </source>
</evidence>
<protein>
    <recommendedName>
        <fullName evidence="7">2-C-methyl-D-erythritol 4-phosphate cytidylyltransferase</fullName>
        <ecNumber evidence="7">2.7.7.60</ecNumber>
    </recommendedName>
    <alternativeName>
        <fullName evidence="7">4-diphosphocytidyl-2C-methyl-D-erythritol synthase</fullName>
    </alternativeName>
    <alternativeName>
        <fullName evidence="7">MEP cytidylyltransferase</fullName>
        <shortName evidence="7">MCT</shortName>
    </alternativeName>
</protein>
<gene>
    <name evidence="7 8" type="primary">ispD</name>
    <name evidence="8" type="ORF">SG34_005565</name>
</gene>
<dbReference type="NCBIfam" id="TIGR00453">
    <property type="entry name" value="ispD"/>
    <property type="match status" value="1"/>
</dbReference>
<evidence type="ECO:0000256" key="1">
    <source>
        <dbReference type="ARBA" id="ARBA00001282"/>
    </source>
</evidence>
<dbReference type="Pfam" id="PF01128">
    <property type="entry name" value="IspD"/>
    <property type="match status" value="1"/>
</dbReference>
<comment type="pathway">
    <text evidence="2 7">Isoprenoid biosynthesis; isopentenyl diphosphate biosynthesis via DXP pathway; isopentenyl diphosphate from 1-deoxy-D-xylulose 5-phosphate: step 2/6.</text>
</comment>
<evidence type="ECO:0000256" key="6">
    <source>
        <dbReference type="ARBA" id="ARBA00023229"/>
    </source>
</evidence>
<comment type="function">
    <text evidence="7">Catalyzes the formation of 4-diphosphocytidyl-2-C-methyl-D-erythritol from CTP and 2-C-methyl-D-erythritol 4-phosphate (MEP).</text>
</comment>
<dbReference type="GO" id="GO:0050518">
    <property type="term" value="F:2-C-methyl-D-erythritol 4-phosphate cytidylyltransferase activity"/>
    <property type="evidence" value="ECO:0007669"/>
    <property type="project" value="UniProtKB-UniRule"/>
</dbReference>
<dbReference type="InterPro" id="IPR018294">
    <property type="entry name" value="ISPD_synthase_CS"/>
</dbReference>
<dbReference type="AlphaFoldDB" id="A0AAF0CAK0"/>
<dbReference type="Gene3D" id="3.90.550.10">
    <property type="entry name" value="Spore Coat Polysaccharide Biosynthesis Protein SpsA, Chain A"/>
    <property type="match status" value="1"/>
</dbReference>
<accession>A0AAF0CAK0</accession>
<keyword evidence="4 7" id="KW-0808">Transferase</keyword>
<dbReference type="PANTHER" id="PTHR32125:SF4">
    <property type="entry name" value="2-C-METHYL-D-ERYTHRITOL 4-PHOSPHATE CYTIDYLYLTRANSFERASE, CHLOROPLASTIC"/>
    <property type="match status" value="1"/>
</dbReference>
<dbReference type="InterPro" id="IPR001228">
    <property type="entry name" value="IspD"/>
</dbReference>
<dbReference type="KEGG" id="tvd:SG34_005565"/>
<dbReference type="InterPro" id="IPR034683">
    <property type="entry name" value="IspD/TarI"/>
</dbReference>
<reference evidence="8 9" key="1">
    <citation type="journal article" date="2015" name="Genome Announc.">
        <title>Draft Genome Sequences of Marine Isolates of Thalassomonas viridans and Thalassomonas actiniarum.</title>
        <authorList>
            <person name="Olonade I."/>
            <person name="van Zyl L.J."/>
            <person name="Trindade M."/>
        </authorList>
    </citation>
    <scope>NUCLEOTIDE SEQUENCE [LARGE SCALE GENOMIC DNA]</scope>
    <source>
        <strain evidence="8 9">XOM25</strain>
    </source>
</reference>
<feature type="site" description="Transition state stabilizer" evidence="7">
    <location>
        <position position="24"/>
    </location>
</feature>
<evidence type="ECO:0000256" key="5">
    <source>
        <dbReference type="ARBA" id="ARBA00022695"/>
    </source>
</evidence>
<evidence type="ECO:0000313" key="8">
    <source>
        <dbReference type="EMBL" id="WDE06390.1"/>
    </source>
</evidence>
<organism evidence="8 9">
    <name type="scientific">Thalassomonas viridans</name>
    <dbReference type="NCBI Taxonomy" id="137584"/>
    <lineage>
        <taxon>Bacteria</taxon>
        <taxon>Pseudomonadati</taxon>
        <taxon>Pseudomonadota</taxon>
        <taxon>Gammaproteobacteria</taxon>
        <taxon>Alteromonadales</taxon>
        <taxon>Colwelliaceae</taxon>
        <taxon>Thalassomonas</taxon>
    </lineage>
</organism>
<dbReference type="GO" id="GO:0019288">
    <property type="term" value="P:isopentenyl diphosphate biosynthetic process, methylerythritol 4-phosphate pathway"/>
    <property type="evidence" value="ECO:0007669"/>
    <property type="project" value="UniProtKB-UniRule"/>
</dbReference>
<dbReference type="SUPFAM" id="SSF53448">
    <property type="entry name" value="Nucleotide-diphospho-sugar transferases"/>
    <property type="match status" value="1"/>
</dbReference>
<dbReference type="PROSITE" id="PS01295">
    <property type="entry name" value="ISPD"/>
    <property type="match status" value="1"/>
</dbReference>
<feature type="site" description="Positions MEP for the nucleophilic attack" evidence="7">
    <location>
        <position position="218"/>
    </location>
</feature>
<dbReference type="HAMAP" id="MF_00108">
    <property type="entry name" value="IspD"/>
    <property type="match status" value="1"/>
</dbReference>
<proteinExistence type="inferred from homology"/>
<dbReference type="EC" id="2.7.7.60" evidence="7"/>
<dbReference type="InterPro" id="IPR050088">
    <property type="entry name" value="IspD/TarI_cytidylyltransf_bact"/>
</dbReference>
<keyword evidence="6 7" id="KW-0414">Isoprene biosynthesis</keyword>
<keyword evidence="9" id="KW-1185">Reference proteome</keyword>
<keyword evidence="5 7" id="KW-0548">Nucleotidyltransferase</keyword>
<comment type="similarity">
    <text evidence="3 7">Belongs to the IspD/TarI cytidylyltransferase family. IspD subfamily.</text>
</comment>
<evidence type="ECO:0000256" key="3">
    <source>
        <dbReference type="ARBA" id="ARBA00009789"/>
    </source>
</evidence>
<feature type="site" description="Positions MEP for the nucleophilic attack" evidence="7">
    <location>
        <position position="162"/>
    </location>
</feature>
<sequence>MTLNKNAASGALVAIVPAAGVGKRMLSACPKQYLHLDGQTILEHTVHRLLSVADIQQVIIAISEEDGYFADTGLQQHPQVTTVYGGKERVDSVLAGLKAVDGSRYPWVLVHDAARPCVPEQDINALISRCRETGDGGLLAYPVRDTMKRGDAADQVLETVEREALWHALTPQMYPVGELQAAIEQALADNMPITDESSAMEHAGHTSVLVQGSSENLKITRPDDLAMAEFILIRQQKNG</sequence>
<dbReference type="FunFam" id="3.90.550.10:FF:000003">
    <property type="entry name" value="2-C-methyl-D-erythritol 4-phosphate cytidylyltransferase"/>
    <property type="match status" value="1"/>
</dbReference>
<comment type="catalytic activity">
    <reaction evidence="1 7">
        <text>2-C-methyl-D-erythritol 4-phosphate + CTP + H(+) = 4-CDP-2-C-methyl-D-erythritol + diphosphate</text>
        <dbReference type="Rhea" id="RHEA:13429"/>
        <dbReference type="ChEBI" id="CHEBI:15378"/>
        <dbReference type="ChEBI" id="CHEBI:33019"/>
        <dbReference type="ChEBI" id="CHEBI:37563"/>
        <dbReference type="ChEBI" id="CHEBI:57823"/>
        <dbReference type="ChEBI" id="CHEBI:58262"/>
        <dbReference type="EC" id="2.7.7.60"/>
    </reaction>
</comment>
<reference evidence="8 9" key="2">
    <citation type="journal article" date="2022" name="Mar. Drugs">
        <title>Bioassay-Guided Fractionation Leads to the Detection of Cholic Acid Generated by the Rare Thalassomonas sp.</title>
        <authorList>
            <person name="Pheiffer F."/>
            <person name="Schneider Y.K."/>
            <person name="Hansen E.H."/>
            <person name="Andersen J.H."/>
            <person name="Isaksson J."/>
            <person name="Busche T."/>
            <person name="R C."/>
            <person name="Kalinowski J."/>
            <person name="Zyl L.V."/>
            <person name="Trindade M."/>
        </authorList>
    </citation>
    <scope>NUCLEOTIDE SEQUENCE [LARGE SCALE GENOMIC DNA]</scope>
    <source>
        <strain evidence="8 9">XOM25</strain>
    </source>
</reference>
<evidence type="ECO:0000313" key="9">
    <source>
        <dbReference type="Proteomes" id="UP000032352"/>
    </source>
</evidence>
<dbReference type="Proteomes" id="UP000032352">
    <property type="component" value="Chromosome"/>
</dbReference>
<dbReference type="RefSeq" id="WP_044837744.1">
    <property type="nucleotide sequence ID" value="NZ_CP059733.1"/>
</dbReference>
<name>A0AAF0CAK0_9GAMM</name>
<evidence type="ECO:0000256" key="2">
    <source>
        <dbReference type="ARBA" id="ARBA00004787"/>
    </source>
</evidence>
<evidence type="ECO:0000256" key="4">
    <source>
        <dbReference type="ARBA" id="ARBA00022679"/>
    </source>
</evidence>
<dbReference type="InterPro" id="IPR029044">
    <property type="entry name" value="Nucleotide-diphossugar_trans"/>
</dbReference>
<dbReference type="PANTHER" id="PTHR32125">
    <property type="entry name" value="2-C-METHYL-D-ERYTHRITOL 4-PHOSPHATE CYTIDYLYLTRANSFERASE, CHLOROPLASTIC"/>
    <property type="match status" value="1"/>
</dbReference>
<dbReference type="CDD" id="cd02516">
    <property type="entry name" value="CDP-ME_synthetase"/>
    <property type="match status" value="1"/>
</dbReference>